<sequence>MDIVQYEKNADQNIWKNIFAKSRKEGVLCIAKKSSREPVPETNILHVSENTIRTFKEKFDEYFIEEMKICQPVTWIANPFQSDRSTRILLVADEELIDVSEDTVLNMNFNRNMLMQFWLNALQTYPNISAASSESQFRNRLQLSGSLRLKVTANEVDIDAILKGSSSFACGTL</sequence>
<dbReference type="AlphaFoldDB" id="A0A0V1HPN8"/>
<organism evidence="1 2">
    <name type="scientific">Trichinella zimbabwensis</name>
    <dbReference type="NCBI Taxonomy" id="268475"/>
    <lineage>
        <taxon>Eukaryota</taxon>
        <taxon>Metazoa</taxon>
        <taxon>Ecdysozoa</taxon>
        <taxon>Nematoda</taxon>
        <taxon>Enoplea</taxon>
        <taxon>Dorylaimia</taxon>
        <taxon>Trichinellida</taxon>
        <taxon>Trichinellidae</taxon>
        <taxon>Trichinella</taxon>
    </lineage>
</organism>
<keyword evidence="2" id="KW-1185">Reference proteome</keyword>
<protein>
    <submittedName>
        <fullName evidence="1">Uncharacterized protein</fullName>
    </submittedName>
</protein>
<dbReference type="EMBL" id="JYDP01000049">
    <property type="protein sequence ID" value="KRZ11557.1"/>
    <property type="molecule type" value="Genomic_DNA"/>
</dbReference>
<evidence type="ECO:0000313" key="2">
    <source>
        <dbReference type="Proteomes" id="UP000055024"/>
    </source>
</evidence>
<dbReference type="Proteomes" id="UP000055024">
    <property type="component" value="Unassembled WGS sequence"/>
</dbReference>
<accession>A0A0V1HPN8</accession>
<name>A0A0V1HPN8_9BILA</name>
<gene>
    <name evidence="1" type="ORF">T11_6634</name>
</gene>
<comment type="caution">
    <text evidence="1">The sequence shown here is derived from an EMBL/GenBank/DDBJ whole genome shotgun (WGS) entry which is preliminary data.</text>
</comment>
<evidence type="ECO:0000313" key="1">
    <source>
        <dbReference type="EMBL" id="KRZ11557.1"/>
    </source>
</evidence>
<dbReference type="OrthoDB" id="1101576at2759"/>
<proteinExistence type="predicted"/>
<reference evidence="1 2" key="1">
    <citation type="submission" date="2015-01" db="EMBL/GenBank/DDBJ databases">
        <title>Evolution of Trichinella species and genotypes.</title>
        <authorList>
            <person name="Korhonen P.K."/>
            <person name="Edoardo P."/>
            <person name="Giuseppe L.R."/>
            <person name="Gasser R.B."/>
        </authorList>
    </citation>
    <scope>NUCLEOTIDE SEQUENCE [LARGE SCALE GENOMIC DNA]</scope>
    <source>
        <strain evidence="1">ISS1029</strain>
    </source>
</reference>